<sequence length="78" mass="9249">MSFLGRIRRRVNARIELTRARMRIRGMVDYDLIGRLCGFMLFPFVIYVCCGSMQNYSNMKIHDALEERRIKTSSQISR</sequence>
<feature type="transmembrane region" description="Helical" evidence="1">
    <location>
        <begin position="32"/>
        <end position="50"/>
    </location>
</feature>
<gene>
    <name evidence="2" type="ORF">STCU_04045</name>
</gene>
<keyword evidence="1" id="KW-0472">Membrane</keyword>
<comment type="caution">
    <text evidence="2">The sequence shown here is derived from an EMBL/GenBank/DDBJ whole genome shotgun (WGS) entry which is preliminary data.</text>
</comment>
<proteinExistence type="predicted"/>
<keyword evidence="1" id="KW-0812">Transmembrane</keyword>
<keyword evidence="3" id="KW-1185">Reference proteome</keyword>
<dbReference type="AlphaFoldDB" id="S9W3P1"/>
<accession>S9W3P1</accession>
<protein>
    <submittedName>
        <fullName evidence="2">Uncharacterized protein</fullName>
    </submittedName>
</protein>
<dbReference type="Proteomes" id="UP000015354">
    <property type="component" value="Unassembled WGS sequence"/>
</dbReference>
<reference evidence="2 3" key="1">
    <citation type="journal article" date="2013" name="PLoS ONE">
        <title>Predicting the Proteins of Angomonas deanei, Strigomonas culicis and Their Respective Endosymbionts Reveals New Aspects of the Trypanosomatidae Family.</title>
        <authorList>
            <person name="Motta M.C."/>
            <person name="Martins A.C."/>
            <person name="de Souza S.S."/>
            <person name="Catta-Preta C.M."/>
            <person name="Silva R."/>
            <person name="Klein C.C."/>
            <person name="de Almeida L.G."/>
            <person name="de Lima Cunha O."/>
            <person name="Ciapina L.P."/>
            <person name="Brocchi M."/>
            <person name="Colabardini A.C."/>
            <person name="de Araujo Lima B."/>
            <person name="Machado C.R."/>
            <person name="de Almeida Soares C.M."/>
            <person name="Probst C.M."/>
            <person name="de Menezes C.B."/>
            <person name="Thompson C.E."/>
            <person name="Bartholomeu D.C."/>
            <person name="Gradia D.F."/>
            <person name="Pavoni D.P."/>
            <person name="Grisard E.C."/>
            <person name="Fantinatti-Garboggini F."/>
            <person name="Marchini F.K."/>
            <person name="Rodrigues-Luiz G.F."/>
            <person name="Wagner G."/>
            <person name="Goldman G.H."/>
            <person name="Fietto J.L."/>
            <person name="Elias M.C."/>
            <person name="Goldman M.H."/>
            <person name="Sagot M.F."/>
            <person name="Pereira M."/>
            <person name="Stoco P.H."/>
            <person name="de Mendonca-Neto R.P."/>
            <person name="Teixeira S.M."/>
            <person name="Maciel T.E."/>
            <person name="de Oliveira Mendes T.A."/>
            <person name="Urmenyi T.P."/>
            <person name="de Souza W."/>
            <person name="Schenkman S."/>
            <person name="de Vasconcelos A.T."/>
        </authorList>
    </citation>
    <scope>NUCLEOTIDE SEQUENCE [LARGE SCALE GENOMIC DNA]</scope>
</reference>
<evidence type="ECO:0000256" key="1">
    <source>
        <dbReference type="SAM" id="Phobius"/>
    </source>
</evidence>
<organism evidence="2 3">
    <name type="scientific">Strigomonas culicis</name>
    <dbReference type="NCBI Taxonomy" id="28005"/>
    <lineage>
        <taxon>Eukaryota</taxon>
        <taxon>Discoba</taxon>
        <taxon>Euglenozoa</taxon>
        <taxon>Kinetoplastea</taxon>
        <taxon>Metakinetoplastina</taxon>
        <taxon>Trypanosomatida</taxon>
        <taxon>Trypanosomatidae</taxon>
        <taxon>Strigomonadinae</taxon>
        <taxon>Strigomonas</taxon>
    </lineage>
</organism>
<evidence type="ECO:0000313" key="2">
    <source>
        <dbReference type="EMBL" id="EPY30480.1"/>
    </source>
</evidence>
<dbReference type="OrthoDB" id="275928at2759"/>
<evidence type="ECO:0000313" key="3">
    <source>
        <dbReference type="Proteomes" id="UP000015354"/>
    </source>
</evidence>
<name>S9W3P1_9TRYP</name>
<keyword evidence="1" id="KW-1133">Transmembrane helix</keyword>
<dbReference type="EMBL" id="ATMH01004045">
    <property type="protein sequence ID" value="EPY30480.1"/>
    <property type="molecule type" value="Genomic_DNA"/>
</dbReference>